<gene>
    <name evidence="21" type="ORF">BGL52_13610</name>
    <name evidence="22" type="ORF">RWA16_13370</name>
</gene>
<evidence type="ECO:0000256" key="12">
    <source>
        <dbReference type="ARBA" id="ARBA00045139"/>
    </source>
</evidence>
<dbReference type="InterPro" id="IPR013013">
    <property type="entry name" value="PTS_EIIC_1"/>
</dbReference>
<sequence length="657" mass="69806">MDYSETARSIVKAVGGKQNIKSLTHCVTRLRFYLKDEQKASDATVKDIAGVLGVNHQSGQYQVIMGNGVGTYYDKIMALGGIQAADADNVADSAEDEAKGHTNLFDTFANFISSCMSPLIPALIGGGMMKVIVILLPLLHMLSTSSQTYKILAIFGDAPFYFLPVMLAYTAANYFKVSQILAVVIAGIMIHPNFLAMVNAAKPVHFIGIPVTLFNYSSSVIPILMIVWAMKYIEGGLKRIIPNSIKSIALPLLEIFVMGFLALIVIGPIGSFAGQGLSAAILFIQSKVGWLAMALMAAFMPLIVMTGMHWAFAPIFLAASVATPDSLILPAMLAANIGQGAASLAVAIRTKNKKTRQVASAASISALLAGVTEPSLYGVTLKYRRPLYASMIAGGITGLFMGFVHLKAFAFAVPSFVALPQFMSDGQNQNFMFALIALAMSFVLSFVLTLVLGWDDGSATTSVKGQKMNHAANEPALALAGVADVAGVDDTTAQTATDSETVSSGVRATKRIYSPVQGELITMASIPDDTFAKGMLGKGCGIIPEDDHFYAPFDGTVESVFPTKHAIGLKSDTGIELLIHIGLDTVDLKGKPFTAHVSQGDRVKQGQLLMDADLKAIKAAGYDITTPLVVTNSKDFVEVTASDKTQVSTQDPVLYVI</sequence>
<dbReference type="PROSITE" id="PS01035">
    <property type="entry name" value="PTS_EIIB_TYPE_1_CYS"/>
    <property type="match status" value="1"/>
</dbReference>
<evidence type="ECO:0000256" key="15">
    <source>
        <dbReference type="ARBA" id="ARBA00081008"/>
    </source>
</evidence>
<dbReference type="GO" id="GO:0015771">
    <property type="term" value="P:trehalose transport"/>
    <property type="evidence" value="ECO:0007669"/>
    <property type="project" value="TreeGrafter"/>
</dbReference>
<comment type="subcellular location">
    <subcellularLocation>
        <location evidence="1">Cell membrane</location>
        <topology evidence="1">Multi-pass membrane protein</topology>
    </subcellularLocation>
</comment>
<dbReference type="Gene3D" id="3.30.1360.60">
    <property type="entry name" value="Glucose permease domain IIB"/>
    <property type="match status" value="1"/>
</dbReference>
<dbReference type="RefSeq" id="WP_087913044.1">
    <property type="nucleotide sequence ID" value="NZ_CP017065.1"/>
</dbReference>
<dbReference type="Gene3D" id="2.70.70.10">
    <property type="entry name" value="Glucose Permease (Domain IIA)"/>
    <property type="match status" value="1"/>
</dbReference>
<accession>A0AAN1KFD4</accession>
<feature type="transmembrane region" description="Helical" evidence="17">
    <location>
        <begin position="290"/>
        <end position="312"/>
    </location>
</feature>
<dbReference type="GO" id="GO:0016301">
    <property type="term" value="F:kinase activity"/>
    <property type="evidence" value="ECO:0007669"/>
    <property type="project" value="UniProtKB-KW"/>
</dbReference>
<evidence type="ECO:0000256" key="16">
    <source>
        <dbReference type="PROSITE-ProRule" id="PRU00421"/>
    </source>
</evidence>
<evidence type="ECO:0000256" key="13">
    <source>
        <dbReference type="ARBA" id="ARBA00048931"/>
    </source>
</evidence>
<feature type="domain" description="PTS EIIB type-1" evidence="19">
    <location>
        <begin position="4"/>
        <end position="86"/>
    </location>
</feature>
<keyword evidence="6" id="KW-0598">Phosphotransferase system</keyword>
<feature type="transmembrane region" description="Helical" evidence="17">
    <location>
        <begin position="391"/>
        <end position="419"/>
    </location>
</feature>
<feature type="transmembrane region" description="Helical" evidence="17">
    <location>
        <begin position="151"/>
        <end position="171"/>
    </location>
</feature>
<dbReference type="CDD" id="cd00212">
    <property type="entry name" value="PTS_IIB_glc"/>
    <property type="match status" value="1"/>
</dbReference>
<feature type="transmembrane region" description="Helical" evidence="17">
    <location>
        <begin position="119"/>
        <end position="139"/>
    </location>
</feature>
<dbReference type="InterPro" id="IPR001127">
    <property type="entry name" value="PTS_EIIA_1_perm"/>
</dbReference>
<evidence type="ECO:0000256" key="3">
    <source>
        <dbReference type="ARBA" id="ARBA00022475"/>
    </source>
</evidence>
<feature type="transmembrane region" description="Helical" evidence="17">
    <location>
        <begin position="327"/>
        <end position="346"/>
    </location>
</feature>
<dbReference type="PROSITE" id="PS51093">
    <property type="entry name" value="PTS_EIIA_TYPE_1"/>
    <property type="match status" value="1"/>
</dbReference>
<comment type="function">
    <text evidence="12">The phosphoenolpyruvate-dependent sugar phosphotransferase system (sugar PTS), a major carbohydrate active transport system, catalyzes the phosphorylation of incoming sugar substrates concomitantly with their translocation across the cell membrane. This system is involved in sucrose transport.</text>
</comment>
<feature type="transmembrane region" description="Helical" evidence="17">
    <location>
        <begin position="431"/>
        <end position="454"/>
    </location>
</feature>
<dbReference type="Proteomes" id="UP000195609">
    <property type="component" value="Chromosome"/>
</dbReference>
<evidence type="ECO:0000256" key="11">
    <source>
        <dbReference type="ARBA" id="ARBA00044053"/>
    </source>
</evidence>
<dbReference type="Proteomes" id="UP001303564">
    <property type="component" value="Chromosome"/>
</dbReference>
<evidence type="ECO:0000313" key="22">
    <source>
        <dbReference type="EMBL" id="WNX27371.1"/>
    </source>
</evidence>
<evidence type="ECO:0000313" key="24">
    <source>
        <dbReference type="Proteomes" id="UP001303564"/>
    </source>
</evidence>
<dbReference type="InterPro" id="IPR036878">
    <property type="entry name" value="Glu_permease_IIB"/>
</dbReference>
<evidence type="ECO:0000259" key="20">
    <source>
        <dbReference type="PROSITE" id="PS51103"/>
    </source>
</evidence>
<keyword evidence="4" id="KW-0762">Sugar transport</keyword>
<name>A0AAN1KFD4_LACCA</name>
<dbReference type="Pfam" id="PF02378">
    <property type="entry name" value="PTS_EIIC"/>
    <property type="match status" value="1"/>
</dbReference>
<dbReference type="EMBL" id="CP017065">
    <property type="protein sequence ID" value="ARY92739.1"/>
    <property type="molecule type" value="Genomic_DNA"/>
</dbReference>
<dbReference type="Pfam" id="PF00358">
    <property type="entry name" value="PTS_EIIA_1"/>
    <property type="match status" value="1"/>
</dbReference>
<keyword evidence="3" id="KW-1003">Cell membrane</keyword>
<dbReference type="FunFam" id="3.30.1360.60:FF:000001">
    <property type="entry name" value="PTS system glucose-specific IIBC component PtsG"/>
    <property type="match status" value="1"/>
</dbReference>
<feature type="domain" description="PTS EIIC type-1" evidence="20">
    <location>
        <begin position="110"/>
        <end position="468"/>
    </location>
</feature>
<keyword evidence="10 17" id="KW-0472">Membrane</keyword>
<evidence type="ECO:0000256" key="8">
    <source>
        <dbReference type="ARBA" id="ARBA00022777"/>
    </source>
</evidence>
<dbReference type="InterPro" id="IPR018113">
    <property type="entry name" value="PTrfase_EIIB_Cys"/>
</dbReference>
<evidence type="ECO:0000256" key="9">
    <source>
        <dbReference type="ARBA" id="ARBA00022989"/>
    </source>
</evidence>
<dbReference type="PANTHER" id="PTHR30175:SF1">
    <property type="entry name" value="PTS SYSTEM ARBUTIN-, CELLOBIOSE-, AND SALICIN-SPECIFIC EIIBC COMPONENT-RELATED"/>
    <property type="match status" value="1"/>
</dbReference>
<dbReference type="SUPFAM" id="SSF51261">
    <property type="entry name" value="Duplicated hybrid motif"/>
    <property type="match status" value="1"/>
</dbReference>
<reference evidence="21 23" key="1">
    <citation type="journal article" date="2017" name="Front. Immunol.">
        <title>Complete Genome Sequence of Lactobacillus casei LC5, a Potential Probiotics for Atopic Dermatitis.</title>
        <authorList>
            <person name="Kang J."/>
            <person name="Chung W.H."/>
            <person name="Lim T.J."/>
            <person name="Whon T.W."/>
            <person name="Lim S."/>
            <person name="Nam Y.D."/>
        </authorList>
    </citation>
    <scope>NUCLEOTIDE SEQUENCE [LARGE SCALE GENOMIC DNA]</scope>
    <source>
        <strain evidence="21 23">LC5</strain>
    </source>
</reference>
<dbReference type="EMBL" id="CP136128">
    <property type="protein sequence ID" value="WNX27371.1"/>
    <property type="molecule type" value="Genomic_DNA"/>
</dbReference>
<dbReference type="GO" id="GO:0005886">
    <property type="term" value="C:plasma membrane"/>
    <property type="evidence" value="ECO:0007669"/>
    <property type="project" value="UniProtKB-SubCell"/>
</dbReference>
<evidence type="ECO:0000259" key="19">
    <source>
        <dbReference type="PROSITE" id="PS51098"/>
    </source>
</evidence>
<comment type="catalytic activity">
    <reaction evidence="13">
        <text>N(pros)-phospho-L-histidyl-[protein](out) + sucrose = sucrose 6(G)-phosphate(in) + L-histidyl-[protein]</text>
        <dbReference type="Rhea" id="RHEA:49236"/>
        <dbReference type="Rhea" id="RHEA-COMP:9745"/>
        <dbReference type="Rhea" id="RHEA-COMP:9746"/>
        <dbReference type="ChEBI" id="CHEBI:17992"/>
        <dbReference type="ChEBI" id="CHEBI:29979"/>
        <dbReference type="ChEBI" id="CHEBI:64837"/>
        <dbReference type="ChEBI" id="CHEBI:91002"/>
        <dbReference type="EC" id="2.7.1.211"/>
    </reaction>
</comment>
<dbReference type="InterPro" id="IPR011055">
    <property type="entry name" value="Dup_hybrid_motif"/>
</dbReference>
<dbReference type="SUPFAM" id="SSF55604">
    <property type="entry name" value="Glucose permease domain IIB"/>
    <property type="match status" value="1"/>
</dbReference>
<dbReference type="GO" id="GO:0090589">
    <property type="term" value="F:protein-phosphocysteine-trehalose phosphotransferase system transporter activity"/>
    <property type="evidence" value="ECO:0007669"/>
    <property type="project" value="TreeGrafter"/>
</dbReference>
<dbReference type="FunFam" id="2.70.70.10:FF:000001">
    <property type="entry name" value="PTS system glucose-specific IIA component"/>
    <property type="match status" value="1"/>
</dbReference>
<keyword evidence="5 22" id="KW-0808">Transferase</keyword>
<feature type="transmembrane region" description="Helical" evidence="17">
    <location>
        <begin position="177"/>
        <end position="195"/>
    </location>
</feature>
<evidence type="ECO:0000256" key="2">
    <source>
        <dbReference type="ARBA" id="ARBA00022448"/>
    </source>
</evidence>
<dbReference type="NCBIfam" id="TIGR00830">
    <property type="entry name" value="PTBA"/>
    <property type="match status" value="1"/>
</dbReference>
<dbReference type="PROSITE" id="PS51103">
    <property type="entry name" value="PTS_EIIC_TYPE_1"/>
    <property type="match status" value="1"/>
</dbReference>
<feature type="active site" description="Phosphocysteine intermediate; for EIIB activity" evidence="16">
    <location>
        <position position="26"/>
    </location>
</feature>
<dbReference type="GO" id="GO:0009401">
    <property type="term" value="P:phosphoenolpyruvate-dependent sugar phosphotransferase system"/>
    <property type="evidence" value="ECO:0007669"/>
    <property type="project" value="UniProtKB-KW"/>
</dbReference>
<evidence type="ECO:0000256" key="4">
    <source>
        <dbReference type="ARBA" id="ARBA00022597"/>
    </source>
</evidence>
<dbReference type="AlphaFoldDB" id="A0AAN1KFD4"/>
<dbReference type="Pfam" id="PF00367">
    <property type="entry name" value="PTS_EIIB"/>
    <property type="match status" value="1"/>
</dbReference>
<dbReference type="EC" id="2.7.1.211" evidence="11"/>
<evidence type="ECO:0000256" key="1">
    <source>
        <dbReference type="ARBA" id="ARBA00004651"/>
    </source>
</evidence>
<keyword evidence="2" id="KW-0813">Transport</keyword>
<feature type="transmembrane region" description="Helical" evidence="17">
    <location>
        <begin position="207"/>
        <end position="228"/>
    </location>
</feature>
<organism evidence="21 23">
    <name type="scientific">Lacticaseibacillus casei</name>
    <name type="common">Lactobacillus casei</name>
    <dbReference type="NCBI Taxonomy" id="1582"/>
    <lineage>
        <taxon>Bacteria</taxon>
        <taxon>Bacillati</taxon>
        <taxon>Bacillota</taxon>
        <taxon>Bacilli</taxon>
        <taxon>Lactobacillales</taxon>
        <taxon>Lactobacillaceae</taxon>
        <taxon>Lacticaseibacillus</taxon>
    </lineage>
</organism>
<feature type="domain" description="PTS EIIA type-1" evidence="18">
    <location>
        <begin position="528"/>
        <end position="632"/>
    </location>
</feature>
<dbReference type="InterPro" id="IPR011297">
    <property type="entry name" value="PTS_IIABC_b_glu"/>
</dbReference>
<evidence type="ECO:0000256" key="10">
    <source>
        <dbReference type="ARBA" id="ARBA00023136"/>
    </source>
</evidence>
<dbReference type="InterPro" id="IPR001996">
    <property type="entry name" value="PTS_IIB_1"/>
</dbReference>
<evidence type="ECO:0000256" key="14">
    <source>
        <dbReference type="ARBA" id="ARBA00074554"/>
    </source>
</evidence>
<dbReference type="NCBIfam" id="TIGR01995">
    <property type="entry name" value="PTS-II-ABC-beta"/>
    <property type="match status" value="1"/>
</dbReference>
<proteinExistence type="predicted"/>
<dbReference type="PANTHER" id="PTHR30175">
    <property type="entry name" value="PHOSPHOTRANSFERASE SYSTEM TRANSPORT PROTEIN"/>
    <property type="match status" value="1"/>
</dbReference>
<evidence type="ECO:0000256" key="5">
    <source>
        <dbReference type="ARBA" id="ARBA00022679"/>
    </source>
</evidence>
<keyword evidence="9 17" id="KW-1133">Transmembrane helix</keyword>
<dbReference type="InterPro" id="IPR050558">
    <property type="entry name" value="PTS_Sugar-Specific_Components"/>
</dbReference>
<evidence type="ECO:0000313" key="23">
    <source>
        <dbReference type="Proteomes" id="UP000195609"/>
    </source>
</evidence>
<keyword evidence="7 17" id="KW-0812">Transmembrane</keyword>
<dbReference type="InterPro" id="IPR003352">
    <property type="entry name" value="PTS_EIIC"/>
</dbReference>
<evidence type="ECO:0000256" key="6">
    <source>
        <dbReference type="ARBA" id="ARBA00022683"/>
    </source>
</evidence>
<evidence type="ECO:0000256" key="7">
    <source>
        <dbReference type="ARBA" id="ARBA00022692"/>
    </source>
</evidence>
<evidence type="ECO:0000313" key="21">
    <source>
        <dbReference type="EMBL" id="ARY92739.1"/>
    </source>
</evidence>
<feature type="transmembrane region" description="Helical" evidence="17">
    <location>
        <begin position="248"/>
        <end position="269"/>
    </location>
</feature>
<reference evidence="22 24" key="2">
    <citation type="submission" date="2023-09" db="EMBL/GenBank/DDBJ databases">
        <title>Genomic characteristic of L. casei group strains isolated from clinical sources.</title>
        <authorList>
            <person name="Jarocki P."/>
        </authorList>
    </citation>
    <scope>NUCLEOTIDE SEQUENCE [LARGE SCALE GENOMIC DNA]</scope>
    <source>
        <strain evidence="22 24">LMG 24099</strain>
    </source>
</reference>
<evidence type="ECO:0000256" key="17">
    <source>
        <dbReference type="SAM" id="Phobius"/>
    </source>
</evidence>
<protein>
    <recommendedName>
        <fullName evidence="14">PTS system sucrose-specific EIIBCA component</fullName>
        <ecNumber evidence="11">2.7.1.211</ecNumber>
    </recommendedName>
    <alternativeName>
        <fullName evidence="15">EIIBCA-Scr</fullName>
    </alternativeName>
</protein>
<dbReference type="GO" id="GO:0008982">
    <property type="term" value="F:protein-N(PI)-phosphohistidine-sugar phosphotransferase activity"/>
    <property type="evidence" value="ECO:0007669"/>
    <property type="project" value="InterPro"/>
</dbReference>
<evidence type="ECO:0000259" key="18">
    <source>
        <dbReference type="PROSITE" id="PS51093"/>
    </source>
</evidence>
<keyword evidence="24" id="KW-1185">Reference proteome</keyword>
<dbReference type="PROSITE" id="PS51098">
    <property type="entry name" value="PTS_EIIB_TYPE_1"/>
    <property type="match status" value="1"/>
</dbReference>
<dbReference type="PROSITE" id="PS00371">
    <property type="entry name" value="PTS_EIIA_TYPE_1_HIS"/>
    <property type="match status" value="1"/>
</dbReference>
<keyword evidence="8" id="KW-0418">Kinase</keyword>